<keyword evidence="1" id="KW-0732">Signal</keyword>
<dbReference type="AlphaFoldDB" id="A0A497XJX1"/>
<feature type="signal peptide" evidence="1">
    <location>
        <begin position="1"/>
        <end position="19"/>
    </location>
</feature>
<dbReference type="Gene3D" id="3.30.450.290">
    <property type="match status" value="1"/>
</dbReference>
<protein>
    <submittedName>
        <fullName evidence="3">Uncharacterized protein DUF3365</fullName>
    </submittedName>
</protein>
<evidence type="ECO:0000259" key="2">
    <source>
        <dbReference type="Pfam" id="PF11845"/>
    </source>
</evidence>
<dbReference type="InterPro" id="IPR021796">
    <property type="entry name" value="Tll0287-like_dom"/>
</dbReference>
<dbReference type="GO" id="GO:0022900">
    <property type="term" value="P:electron transport chain"/>
    <property type="evidence" value="ECO:0007669"/>
    <property type="project" value="InterPro"/>
</dbReference>
<dbReference type="GO" id="GO:0020037">
    <property type="term" value="F:heme binding"/>
    <property type="evidence" value="ECO:0007669"/>
    <property type="project" value="InterPro"/>
</dbReference>
<dbReference type="GO" id="GO:0009055">
    <property type="term" value="F:electron transfer activity"/>
    <property type="evidence" value="ECO:0007669"/>
    <property type="project" value="InterPro"/>
</dbReference>
<comment type="caution">
    <text evidence="3">The sequence shown here is derived from an EMBL/GenBank/DDBJ whole genome shotgun (WGS) entry which is preliminary data.</text>
</comment>
<name>A0A497XJX1_9PROT</name>
<dbReference type="InterPro" id="IPR010980">
    <property type="entry name" value="Cyt_c/b562"/>
</dbReference>
<dbReference type="Proteomes" id="UP000268908">
    <property type="component" value="Unassembled WGS sequence"/>
</dbReference>
<feature type="chain" id="PRO_5019753822" evidence="1">
    <location>
        <begin position="20"/>
        <end position="187"/>
    </location>
</feature>
<dbReference type="GO" id="GO:0005506">
    <property type="term" value="F:iron ion binding"/>
    <property type="evidence" value="ECO:0007669"/>
    <property type="project" value="InterPro"/>
</dbReference>
<keyword evidence="4" id="KW-1185">Reference proteome</keyword>
<reference evidence="3" key="1">
    <citation type="submission" date="2018-10" db="EMBL/GenBank/DDBJ databases">
        <title>Genomic Encyclopedia of Type Strains, Phase IV (KMG-IV): sequencing the most valuable type-strain genomes for metagenomic binning, comparative biology and taxonomic classification.</title>
        <authorList>
            <person name="Goeker M."/>
        </authorList>
    </citation>
    <scope>NUCLEOTIDE SEQUENCE [LARGE SCALE GENOMIC DNA]</scope>
    <source>
        <strain evidence="3">DSM 26916</strain>
    </source>
</reference>
<feature type="domain" description="Tll0287-like" evidence="2">
    <location>
        <begin position="37"/>
        <end position="184"/>
    </location>
</feature>
<evidence type="ECO:0000313" key="4">
    <source>
        <dbReference type="Proteomes" id="UP000268908"/>
    </source>
</evidence>
<dbReference type="OrthoDB" id="9797588at2"/>
<accession>A0A497XJX1</accession>
<sequence length="187" mass="20589">MRKTLLAAALAAVSVSAFAQEGNLLQEVRQTAMSMPPKLLEVLDAEIKKSGHAEAMVVCRDKAPAMAKALSEAKGMQIRRVSLKNRNPKAVPDAWERRVLEDFEKRTEAGEKPGSLEASEIVREDGKRVMRYMKALPTQDLCLACHGTEDRLDKDVKAKLKELYPDDKAVGYSAAQIRGAITVKKAL</sequence>
<dbReference type="EMBL" id="RCCI01000004">
    <property type="protein sequence ID" value="RLJ68174.1"/>
    <property type="molecule type" value="Genomic_DNA"/>
</dbReference>
<dbReference type="Pfam" id="PF11845">
    <property type="entry name" value="Tll0287-like"/>
    <property type="match status" value="1"/>
</dbReference>
<proteinExistence type="predicted"/>
<evidence type="ECO:0000313" key="3">
    <source>
        <dbReference type="EMBL" id="RLJ68174.1"/>
    </source>
</evidence>
<dbReference type="RefSeq" id="WP_121240095.1">
    <property type="nucleotide sequence ID" value="NZ_BHVV01000001.1"/>
</dbReference>
<dbReference type="SUPFAM" id="SSF47175">
    <property type="entry name" value="Cytochromes"/>
    <property type="match status" value="1"/>
</dbReference>
<evidence type="ECO:0000256" key="1">
    <source>
        <dbReference type="SAM" id="SignalP"/>
    </source>
</evidence>
<organism evidence="3 4">
    <name type="scientific">Sulfurisoma sediminicola</name>
    <dbReference type="NCBI Taxonomy" id="1381557"/>
    <lineage>
        <taxon>Bacteria</taxon>
        <taxon>Pseudomonadati</taxon>
        <taxon>Pseudomonadota</taxon>
        <taxon>Betaproteobacteria</taxon>
        <taxon>Nitrosomonadales</taxon>
        <taxon>Sterolibacteriaceae</taxon>
        <taxon>Sulfurisoma</taxon>
    </lineage>
</organism>
<gene>
    <name evidence="3" type="ORF">DFR35_0728</name>
</gene>